<reference evidence="2 3" key="1">
    <citation type="submission" date="2016-10" db="EMBL/GenBank/DDBJ databases">
        <authorList>
            <person name="de Groot N.N."/>
        </authorList>
    </citation>
    <scope>NUCLEOTIDE SEQUENCE [LARGE SCALE GENOMIC DNA]</scope>
    <source>
        <strain evidence="2 3">DSM 23042</strain>
    </source>
</reference>
<keyword evidence="2" id="KW-0540">Nuclease</keyword>
<keyword evidence="3" id="KW-1185">Reference proteome</keyword>
<accession>A0A1H9WLR3</accession>
<proteinExistence type="predicted"/>
<dbReference type="RefSeq" id="WP_177190505.1">
    <property type="nucleotide sequence ID" value="NZ_FOGU01000011.1"/>
</dbReference>
<name>A0A1H9WLR3_9RHOB</name>
<keyword evidence="2" id="KW-0255">Endonuclease</keyword>
<evidence type="ECO:0000313" key="2">
    <source>
        <dbReference type="EMBL" id="SES34771.1"/>
    </source>
</evidence>
<organism evidence="2 3">
    <name type="scientific">Tranquillimonas rosea</name>
    <dbReference type="NCBI Taxonomy" id="641238"/>
    <lineage>
        <taxon>Bacteria</taxon>
        <taxon>Pseudomonadati</taxon>
        <taxon>Pseudomonadota</taxon>
        <taxon>Alphaproteobacteria</taxon>
        <taxon>Rhodobacterales</taxon>
        <taxon>Roseobacteraceae</taxon>
        <taxon>Tranquillimonas</taxon>
    </lineage>
</organism>
<dbReference type="STRING" id="641238.SAMN04490244_111108"/>
<dbReference type="GO" id="GO:0004519">
    <property type="term" value="F:endonuclease activity"/>
    <property type="evidence" value="ECO:0007669"/>
    <property type="project" value="UniProtKB-KW"/>
</dbReference>
<evidence type="ECO:0000259" key="1">
    <source>
        <dbReference type="Pfam" id="PF03372"/>
    </source>
</evidence>
<evidence type="ECO:0000313" key="3">
    <source>
        <dbReference type="Proteomes" id="UP000198885"/>
    </source>
</evidence>
<dbReference type="InterPro" id="IPR005135">
    <property type="entry name" value="Endo/exonuclease/phosphatase"/>
</dbReference>
<dbReference type="AlphaFoldDB" id="A0A1H9WLR3"/>
<dbReference type="Gene3D" id="3.60.10.10">
    <property type="entry name" value="Endonuclease/exonuclease/phosphatase"/>
    <property type="match status" value="1"/>
</dbReference>
<sequence>MPSPLRVATWNIHRARGADGRTDPVRIETVLAQEVCPPGGTDILALQEADTEDAPQKGLLDLERIASLTGLSHAQPDPALRWRPESHGFHGTVLFLGPEIQRGEARLLDLPGLCPRGAVVMDLRSAGGPVRLVATHLSLSQPLRLVQMRIIGQHLARRTPMPTLVVGDLNEWRPWGGLALSPRVVGRRLHGGVARSFPVRRPLFPLDRILSDRPGAVRGVRALDGPGIRAASDHRPLRAEVSLAA</sequence>
<gene>
    <name evidence="2" type="ORF">SAMN04490244_111108</name>
</gene>
<dbReference type="Pfam" id="PF03372">
    <property type="entry name" value="Exo_endo_phos"/>
    <property type="match status" value="1"/>
</dbReference>
<dbReference type="SUPFAM" id="SSF56219">
    <property type="entry name" value="DNase I-like"/>
    <property type="match status" value="1"/>
</dbReference>
<feature type="domain" description="Endonuclease/exonuclease/phosphatase" evidence="1">
    <location>
        <begin position="8"/>
        <end position="234"/>
    </location>
</feature>
<dbReference type="EMBL" id="FOGU01000011">
    <property type="protein sequence ID" value="SES34771.1"/>
    <property type="molecule type" value="Genomic_DNA"/>
</dbReference>
<dbReference type="Proteomes" id="UP000198885">
    <property type="component" value="Unassembled WGS sequence"/>
</dbReference>
<keyword evidence="2" id="KW-0269">Exonuclease</keyword>
<dbReference type="InterPro" id="IPR036691">
    <property type="entry name" value="Endo/exonu/phosph_ase_sf"/>
</dbReference>
<keyword evidence="2" id="KW-0378">Hydrolase</keyword>
<dbReference type="GO" id="GO:0004527">
    <property type="term" value="F:exonuclease activity"/>
    <property type="evidence" value="ECO:0007669"/>
    <property type="project" value="UniProtKB-KW"/>
</dbReference>
<protein>
    <submittedName>
        <fullName evidence="2">Metal-dependent hydrolase, endonuclease/exonuclease/phosphatase family</fullName>
    </submittedName>
</protein>